<organism evidence="3 4">
    <name type="scientific">Runella salmonicolor</name>
    <dbReference type="NCBI Taxonomy" id="2950278"/>
    <lineage>
        <taxon>Bacteria</taxon>
        <taxon>Pseudomonadati</taxon>
        <taxon>Bacteroidota</taxon>
        <taxon>Cytophagia</taxon>
        <taxon>Cytophagales</taxon>
        <taxon>Spirosomataceae</taxon>
        <taxon>Runella</taxon>
    </lineage>
</organism>
<feature type="region of interest" description="Disordered" evidence="1">
    <location>
        <begin position="253"/>
        <end position="272"/>
    </location>
</feature>
<proteinExistence type="predicted"/>
<accession>A0ABT1FP15</accession>
<gene>
    <name evidence="3" type="ORF">NCI00_12420</name>
</gene>
<feature type="compositionally biased region" description="Polar residues" evidence="1">
    <location>
        <begin position="253"/>
        <end position="266"/>
    </location>
</feature>
<sequence length="291" mass="31604">MSRFLILLFLLSLSIGLFQCGGGDPEPDNSGNNTNNGSNTGGGTLGKGQPGVVGLAGVEAWDKLASSEKDRIKNWNALFLHQSVGQDLEEGCKANGFPFDYYGPNDKTDGGLRGGIFVDVGGIANGNPSEKIRVFRENATRNKDLLQIAIFKFGYADVMDDNFEKVKTEYKAFVDALRAQSPTLRFVHVTPPLVYSTTSFEGNAAKMKVGQWMKDTFKNTDVIFDLQELESNNGACQQNNVWRICTENRNTASDPSDVNGIDSSDGQGHIGKKAGQRISKALLMSIYNAGK</sequence>
<dbReference type="Proteomes" id="UP001204772">
    <property type="component" value="Unassembled WGS sequence"/>
</dbReference>
<evidence type="ECO:0000256" key="2">
    <source>
        <dbReference type="SAM" id="SignalP"/>
    </source>
</evidence>
<dbReference type="RefSeq" id="WP_253527964.1">
    <property type="nucleotide sequence ID" value="NZ_JAMZEL010000004.1"/>
</dbReference>
<name>A0ABT1FP15_9BACT</name>
<evidence type="ECO:0000256" key="1">
    <source>
        <dbReference type="SAM" id="MobiDB-lite"/>
    </source>
</evidence>
<reference evidence="3 4" key="1">
    <citation type="submission" date="2022-06" db="EMBL/GenBank/DDBJ databases">
        <title>Runella sp. S5 genome sequencing.</title>
        <authorList>
            <person name="Park S."/>
        </authorList>
    </citation>
    <scope>NUCLEOTIDE SEQUENCE [LARGE SCALE GENOMIC DNA]</scope>
    <source>
        <strain evidence="3 4">S5</strain>
    </source>
</reference>
<keyword evidence="4" id="KW-1185">Reference proteome</keyword>
<feature type="region of interest" description="Disordered" evidence="1">
    <location>
        <begin position="24"/>
        <end position="46"/>
    </location>
</feature>
<feature type="chain" id="PRO_5045798784" description="SGNH hydrolase-type esterase domain-containing protein" evidence="2">
    <location>
        <begin position="20"/>
        <end position="291"/>
    </location>
</feature>
<evidence type="ECO:0000313" key="3">
    <source>
        <dbReference type="EMBL" id="MCP1383240.1"/>
    </source>
</evidence>
<evidence type="ECO:0008006" key="5">
    <source>
        <dbReference type="Google" id="ProtNLM"/>
    </source>
</evidence>
<protein>
    <recommendedName>
        <fullName evidence="5">SGNH hydrolase-type esterase domain-containing protein</fullName>
    </recommendedName>
</protein>
<evidence type="ECO:0000313" key="4">
    <source>
        <dbReference type="Proteomes" id="UP001204772"/>
    </source>
</evidence>
<feature type="signal peptide" evidence="2">
    <location>
        <begin position="1"/>
        <end position="19"/>
    </location>
</feature>
<comment type="caution">
    <text evidence="3">The sequence shown here is derived from an EMBL/GenBank/DDBJ whole genome shotgun (WGS) entry which is preliminary data.</text>
</comment>
<dbReference type="EMBL" id="JAMZEL010000004">
    <property type="protein sequence ID" value="MCP1383240.1"/>
    <property type="molecule type" value="Genomic_DNA"/>
</dbReference>
<keyword evidence="2" id="KW-0732">Signal</keyword>
<feature type="compositionally biased region" description="Low complexity" evidence="1">
    <location>
        <begin position="29"/>
        <end position="38"/>
    </location>
</feature>